<proteinExistence type="predicted"/>
<evidence type="ECO:0000256" key="1">
    <source>
        <dbReference type="SAM" id="MobiDB-lite"/>
    </source>
</evidence>
<dbReference type="Proteomes" id="UP000625711">
    <property type="component" value="Unassembled WGS sequence"/>
</dbReference>
<dbReference type="AlphaFoldDB" id="A0A834M3D1"/>
<accession>A0A834M3D1</accession>
<sequence length="116" mass="13264">MYQRNGRCSEIKWHHKYGTERSNSCHLNLGRPEIITHPAGRKNKNERPGVPSEPNHSHAKRFMVDGGPGRPPALFYWPTGRFVNISGDLIKPPLARTRAKLSWCCHFNSRPTTVSY</sequence>
<feature type="region of interest" description="Disordered" evidence="1">
    <location>
        <begin position="35"/>
        <end position="64"/>
    </location>
</feature>
<reference evidence="2" key="1">
    <citation type="submission" date="2020-08" db="EMBL/GenBank/DDBJ databases">
        <title>Genome sequencing and assembly of the red palm weevil Rhynchophorus ferrugineus.</title>
        <authorList>
            <person name="Dias G.B."/>
            <person name="Bergman C.M."/>
            <person name="Manee M."/>
        </authorList>
    </citation>
    <scope>NUCLEOTIDE SEQUENCE</scope>
    <source>
        <strain evidence="2">AA-2017</strain>
        <tissue evidence="2">Whole larva</tissue>
    </source>
</reference>
<gene>
    <name evidence="2" type="ORF">GWI33_016437</name>
</gene>
<evidence type="ECO:0000313" key="3">
    <source>
        <dbReference type="Proteomes" id="UP000625711"/>
    </source>
</evidence>
<evidence type="ECO:0000313" key="2">
    <source>
        <dbReference type="EMBL" id="KAF7270641.1"/>
    </source>
</evidence>
<protein>
    <submittedName>
        <fullName evidence="2">Uncharacterized protein</fullName>
    </submittedName>
</protein>
<organism evidence="2 3">
    <name type="scientific">Rhynchophorus ferrugineus</name>
    <name type="common">Red palm weevil</name>
    <name type="synonym">Curculio ferrugineus</name>
    <dbReference type="NCBI Taxonomy" id="354439"/>
    <lineage>
        <taxon>Eukaryota</taxon>
        <taxon>Metazoa</taxon>
        <taxon>Ecdysozoa</taxon>
        <taxon>Arthropoda</taxon>
        <taxon>Hexapoda</taxon>
        <taxon>Insecta</taxon>
        <taxon>Pterygota</taxon>
        <taxon>Neoptera</taxon>
        <taxon>Endopterygota</taxon>
        <taxon>Coleoptera</taxon>
        <taxon>Polyphaga</taxon>
        <taxon>Cucujiformia</taxon>
        <taxon>Curculionidae</taxon>
        <taxon>Dryophthorinae</taxon>
        <taxon>Rhynchophorus</taxon>
    </lineage>
</organism>
<dbReference type="EMBL" id="JAACXV010014075">
    <property type="protein sequence ID" value="KAF7270641.1"/>
    <property type="molecule type" value="Genomic_DNA"/>
</dbReference>
<keyword evidence="3" id="KW-1185">Reference proteome</keyword>
<comment type="caution">
    <text evidence="2">The sequence shown here is derived from an EMBL/GenBank/DDBJ whole genome shotgun (WGS) entry which is preliminary data.</text>
</comment>
<name>A0A834M3D1_RHYFE</name>